<reference evidence="1" key="1">
    <citation type="journal article" date="2021" name="Open Biol.">
        <title>Shared evolutionary footprints suggest mitochondrial oxidative damage underlies multiple complex I losses in fungi.</title>
        <authorList>
            <person name="Schikora-Tamarit M.A."/>
            <person name="Marcet-Houben M."/>
            <person name="Nosek J."/>
            <person name="Gabaldon T."/>
        </authorList>
    </citation>
    <scope>NUCLEOTIDE SEQUENCE</scope>
    <source>
        <strain evidence="1">NCAIM Y.01608</strain>
    </source>
</reference>
<keyword evidence="2" id="KW-1185">Reference proteome</keyword>
<sequence>MLTFCFKVFSFSEANGSMSLTDSLRVFAREESCVLIISVGVYWTLLDMLRGIELSKEFSKVSVLNDTTLASWSILTESRLLEAAARSRLSISIGESLNWPSNVDSFTRKSSLTVS</sequence>
<organism evidence="1 2">
    <name type="scientific">Ogataea polymorpha</name>
    <dbReference type="NCBI Taxonomy" id="460523"/>
    <lineage>
        <taxon>Eukaryota</taxon>
        <taxon>Fungi</taxon>
        <taxon>Dikarya</taxon>
        <taxon>Ascomycota</taxon>
        <taxon>Saccharomycotina</taxon>
        <taxon>Pichiomycetes</taxon>
        <taxon>Pichiales</taxon>
        <taxon>Pichiaceae</taxon>
        <taxon>Ogataea</taxon>
    </lineage>
</organism>
<reference evidence="1" key="2">
    <citation type="submission" date="2021-01" db="EMBL/GenBank/DDBJ databases">
        <authorList>
            <person name="Schikora-Tamarit M.A."/>
        </authorList>
    </citation>
    <scope>NUCLEOTIDE SEQUENCE</scope>
    <source>
        <strain evidence="1">NCAIM Y.01608</strain>
    </source>
</reference>
<dbReference type="Proteomes" id="UP000788993">
    <property type="component" value="Unassembled WGS sequence"/>
</dbReference>
<accession>A0A9P8NRI6</accession>
<name>A0A9P8NRI6_9ASCO</name>
<gene>
    <name evidence="1" type="ORF">OGATHE_006554</name>
</gene>
<protein>
    <submittedName>
        <fullName evidence="1">Uncharacterized protein</fullName>
    </submittedName>
</protein>
<evidence type="ECO:0000313" key="1">
    <source>
        <dbReference type="EMBL" id="KAH3658828.1"/>
    </source>
</evidence>
<dbReference type="EMBL" id="JAEUBD010001571">
    <property type="protein sequence ID" value="KAH3658828.1"/>
    <property type="molecule type" value="Genomic_DNA"/>
</dbReference>
<proteinExistence type="predicted"/>
<evidence type="ECO:0000313" key="2">
    <source>
        <dbReference type="Proteomes" id="UP000788993"/>
    </source>
</evidence>
<dbReference type="AlphaFoldDB" id="A0A9P8NRI6"/>
<comment type="caution">
    <text evidence="1">The sequence shown here is derived from an EMBL/GenBank/DDBJ whole genome shotgun (WGS) entry which is preliminary data.</text>
</comment>